<dbReference type="EMBL" id="FOMX01000006">
    <property type="protein sequence ID" value="SFD92267.1"/>
    <property type="molecule type" value="Genomic_DNA"/>
</dbReference>
<dbReference type="PANTHER" id="PTHR34703:SF1">
    <property type="entry name" value="ANTIPORTER SUBUNIT MNHG2-RELATED"/>
    <property type="match status" value="1"/>
</dbReference>
<organism evidence="2 3">
    <name type="scientific">Nannocystis exedens</name>
    <dbReference type="NCBI Taxonomy" id="54"/>
    <lineage>
        <taxon>Bacteria</taxon>
        <taxon>Pseudomonadati</taxon>
        <taxon>Myxococcota</taxon>
        <taxon>Polyangia</taxon>
        <taxon>Nannocystales</taxon>
        <taxon>Nannocystaceae</taxon>
        <taxon>Nannocystis</taxon>
    </lineage>
</organism>
<keyword evidence="3" id="KW-1185">Reference proteome</keyword>
<protein>
    <submittedName>
        <fullName evidence="2">Multisubunit sodium/proton antiporter, MrpG subunit</fullName>
    </submittedName>
</protein>
<sequence>MHWNEVVCTVLLALGCVINFSGSYGVLKFPDFYARLHAAGKTDSLAQVLILLGLVFVTPDVLTKIKLMLVAFILLIVAPTATFAITKAAHLDGLRPWTRGGRQ</sequence>
<dbReference type="NCBIfam" id="TIGR01300">
    <property type="entry name" value="CPA3_mnhG_phaG"/>
    <property type="match status" value="1"/>
</dbReference>
<evidence type="ECO:0000256" key="1">
    <source>
        <dbReference type="SAM" id="Phobius"/>
    </source>
</evidence>
<feature type="transmembrane region" description="Helical" evidence="1">
    <location>
        <begin position="44"/>
        <end position="62"/>
    </location>
</feature>
<dbReference type="GO" id="GO:0015385">
    <property type="term" value="F:sodium:proton antiporter activity"/>
    <property type="evidence" value="ECO:0007669"/>
    <property type="project" value="TreeGrafter"/>
</dbReference>
<gene>
    <name evidence="2" type="ORF">SAMN02745121_02217</name>
</gene>
<dbReference type="InterPro" id="IPR005133">
    <property type="entry name" value="PhaG_MnhG_YufB"/>
</dbReference>
<dbReference type="RefSeq" id="WP_096325989.1">
    <property type="nucleotide sequence ID" value="NZ_FOMX01000006.1"/>
</dbReference>
<keyword evidence="1" id="KW-1133">Transmembrane helix</keyword>
<dbReference type="PANTHER" id="PTHR34703">
    <property type="entry name" value="ANTIPORTER SUBUNIT MNHG2-RELATED"/>
    <property type="match status" value="1"/>
</dbReference>
<keyword evidence="1" id="KW-0472">Membrane</keyword>
<name>A0A1I1WAU1_9BACT</name>
<dbReference type="OrthoDB" id="5346950at2"/>
<reference evidence="3" key="1">
    <citation type="submission" date="2016-10" db="EMBL/GenBank/DDBJ databases">
        <authorList>
            <person name="Varghese N."/>
            <person name="Submissions S."/>
        </authorList>
    </citation>
    <scope>NUCLEOTIDE SEQUENCE [LARGE SCALE GENOMIC DNA]</scope>
    <source>
        <strain evidence="3">ATCC 25963</strain>
    </source>
</reference>
<dbReference type="STRING" id="54.SAMN02745121_02217"/>
<evidence type="ECO:0000313" key="2">
    <source>
        <dbReference type="EMBL" id="SFD92267.1"/>
    </source>
</evidence>
<evidence type="ECO:0000313" key="3">
    <source>
        <dbReference type="Proteomes" id="UP000199400"/>
    </source>
</evidence>
<accession>A0A1I1WAU1</accession>
<dbReference type="AlphaFoldDB" id="A0A1I1WAU1"/>
<dbReference type="Pfam" id="PF03334">
    <property type="entry name" value="PhaG_MnhG_YufB"/>
    <property type="match status" value="1"/>
</dbReference>
<dbReference type="Proteomes" id="UP000199400">
    <property type="component" value="Unassembled WGS sequence"/>
</dbReference>
<feature type="transmembrane region" description="Helical" evidence="1">
    <location>
        <begin position="69"/>
        <end position="89"/>
    </location>
</feature>
<proteinExistence type="predicted"/>
<keyword evidence="1" id="KW-0812">Transmembrane</keyword>